<evidence type="ECO:0000313" key="1">
    <source>
        <dbReference type="EMBL" id="RNA14237.1"/>
    </source>
</evidence>
<comment type="caution">
    <text evidence="1">The sequence shown here is derived from an EMBL/GenBank/DDBJ whole genome shotgun (WGS) entry which is preliminary data.</text>
</comment>
<name>A0A3M7QS19_BRAPC</name>
<accession>A0A3M7QS19</accession>
<proteinExistence type="predicted"/>
<dbReference type="AlphaFoldDB" id="A0A3M7QS19"/>
<organism evidence="1 2">
    <name type="scientific">Brachionus plicatilis</name>
    <name type="common">Marine rotifer</name>
    <name type="synonym">Brachionus muelleri</name>
    <dbReference type="NCBI Taxonomy" id="10195"/>
    <lineage>
        <taxon>Eukaryota</taxon>
        <taxon>Metazoa</taxon>
        <taxon>Spiralia</taxon>
        <taxon>Gnathifera</taxon>
        <taxon>Rotifera</taxon>
        <taxon>Eurotatoria</taxon>
        <taxon>Monogononta</taxon>
        <taxon>Pseudotrocha</taxon>
        <taxon>Ploima</taxon>
        <taxon>Brachionidae</taxon>
        <taxon>Brachionus</taxon>
    </lineage>
</organism>
<sequence length="182" mass="20932">MSKSAIKNAVVDFFTKQLHGKQKFYFFYLKNNLNLNLKKTLFFNSIPLNVRGDLDNVQQILSQYQIIDSCISVDKGLKIGKYYKIMGKNKIKSSSSNITKTQLNKNQESILKNFISNKLGAKNNICKELNSICYIFAIICKQTKKTFCTEHNDEMALKLKNFKSINNKQPKFSCDHKFGSGF</sequence>
<reference evidence="1 2" key="1">
    <citation type="journal article" date="2018" name="Sci. Rep.">
        <title>Genomic signatures of local adaptation to the degree of environmental predictability in rotifers.</title>
        <authorList>
            <person name="Franch-Gras L."/>
            <person name="Hahn C."/>
            <person name="Garcia-Roger E.M."/>
            <person name="Carmona M.J."/>
            <person name="Serra M."/>
            <person name="Gomez A."/>
        </authorList>
    </citation>
    <scope>NUCLEOTIDE SEQUENCE [LARGE SCALE GENOMIC DNA]</scope>
    <source>
        <strain evidence="1">HYR1</strain>
    </source>
</reference>
<keyword evidence="2" id="KW-1185">Reference proteome</keyword>
<dbReference type="Proteomes" id="UP000276133">
    <property type="component" value="Unassembled WGS sequence"/>
</dbReference>
<evidence type="ECO:0000313" key="2">
    <source>
        <dbReference type="Proteomes" id="UP000276133"/>
    </source>
</evidence>
<dbReference type="EMBL" id="REGN01005232">
    <property type="protein sequence ID" value="RNA14237.1"/>
    <property type="molecule type" value="Genomic_DNA"/>
</dbReference>
<protein>
    <submittedName>
        <fullName evidence="1">Uncharacterized protein</fullName>
    </submittedName>
</protein>
<gene>
    <name evidence="1" type="ORF">BpHYR1_036468</name>
</gene>